<protein>
    <submittedName>
        <fullName evidence="2">Uncharacterized protein</fullName>
    </submittedName>
</protein>
<keyword evidence="3" id="KW-1185">Reference proteome</keyword>
<evidence type="ECO:0000313" key="3">
    <source>
        <dbReference type="Proteomes" id="UP000270299"/>
    </source>
</evidence>
<name>A0A3L6ZZH8_9MICO</name>
<dbReference type="OrthoDB" id="5181921at2"/>
<evidence type="ECO:0000256" key="1">
    <source>
        <dbReference type="SAM" id="Phobius"/>
    </source>
</evidence>
<keyword evidence="1" id="KW-0472">Membrane</keyword>
<dbReference type="RefSeq" id="WP_121671617.1">
    <property type="nucleotide sequence ID" value="NZ_BMXM01000002.1"/>
</dbReference>
<dbReference type="AlphaFoldDB" id="A0A3L6ZZH8"/>
<feature type="transmembrane region" description="Helical" evidence="1">
    <location>
        <begin position="145"/>
        <end position="162"/>
    </location>
</feature>
<feature type="transmembrane region" description="Helical" evidence="1">
    <location>
        <begin position="94"/>
        <end position="114"/>
    </location>
</feature>
<keyword evidence="1" id="KW-0812">Transmembrane</keyword>
<accession>A0A3L6ZZH8</accession>
<dbReference type="Proteomes" id="UP000270299">
    <property type="component" value="Unassembled WGS sequence"/>
</dbReference>
<keyword evidence="1" id="KW-1133">Transmembrane helix</keyword>
<evidence type="ECO:0000313" key="2">
    <source>
        <dbReference type="EMBL" id="RLP73453.1"/>
    </source>
</evidence>
<organism evidence="2 3">
    <name type="scientific">Mycetocola manganoxydans</name>
    <dbReference type="NCBI Taxonomy" id="699879"/>
    <lineage>
        <taxon>Bacteria</taxon>
        <taxon>Bacillati</taxon>
        <taxon>Actinomycetota</taxon>
        <taxon>Actinomycetes</taxon>
        <taxon>Micrococcales</taxon>
        <taxon>Microbacteriaceae</taxon>
        <taxon>Mycetocola</taxon>
    </lineage>
</organism>
<dbReference type="EMBL" id="RCUV01000002">
    <property type="protein sequence ID" value="RLP73453.1"/>
    <property type="molecule type" value="Genomic_DNA"/>
</dbReference>
<reference evidence="2 3" key="1">
    <citation type="submission" date="2018-10" db="EMBL/GenBank/DDBJ databases">
        <authorList>
            <person name="Li J."/>
        </authorList>
    </citation>
    <scope>NUCLEOTIDE SEQUENCE [LARGE SCALE GENOMIC DNA]</scope>
    <source>
        <strain evidence="2 3">CCTCC AB209002</strain>
    </source>
</reference>
<comment type="caution">
    <text evidence="2">The sequence shown here is derived from an EMBL/GenBank/DDBJ whole genome shotgun (WGS) entry which is preliminary data.</text>
</comment>
<feature type="transmembrane region" description="Helical" evidence="1">
    <location>
        <begin position="53"/>
        <end position="74"/>
    </location>
</feature>
<gene>
    <name evidence="2" type="ORF">D9V29_01845</name>
</gene>
<proteinExistence type="predicted"/>
<sequence length="184" mass="19609">MPSRNTVVRSMHDVGLAAWFGGSLMGAVGLNGATAQARDSSEGLRLASIGWWRWLPVELAAIVTHGIGGVGLIASNKERLKNQAESRSNTAVKLGITVAAGTTTVISGILGRIIDKHSEEGAEGITEPKPEAPESMQTAQKVQKVLQWVTPALTLVMIVLGAQQGEQQRPVKGLFETTAKMFRR</sequence>